<dbReference type="EMBL" id="SFBE01000084">
    <property type="protein sequence ID" value="TRU52862.1"/>
    <property type="molecule type" value="Genomic_DNA"/>
</dbReference>
<sequence>MPTIPGTNGNDILFGTAGNDTLDGLLGADTMDGGDGNDTYYVDNVGDIVKEFYDDALGGTADTVFASVTYSLAPGTFYNQGYGIENLTLTGFGNINATGNSKNNILTGNSGSNVLNGGAGNDTLDGLLGADTMDGGDGNDTYFVDNVGDIVKEFYDDALGGTADTVFASVTYSLAPGTFYNQGHGIENLTLTGFGNINATGN</sequence>
<dbReference type="GO" id="GO:0005509">
    <property type="term" value="F:calcium ion binding"/>
    <property type="evidence" value="ECO:0007669"/>
    <property type="project" value="InterPro"/>
</dbReference>
<comment type="caution">
    <text evidence="3">The sequence shown here is derived from an EMBL/GenBank/DDBJ whole genome shotgun (WGS) entry which is preliminary data.</text>
</comment>
<dbReference type="InterPro" id="IPR001343">
    <property type="entry name" value="Hemolysn_Ca-bd"/>
</dbReference>
<dbReference type="AlphaFoldDB" id="A0A552G1L0"/>
<dbReference type="SUPFAM" id="SSF51120">
    <property type="entry name" value="beta-Roll"/>
    <property type="match status" value="2"/>
</dbReference>
<protein>
    <submittedName>
        <fullName evidence="3">Calcium-binding protein</fullName>
    </submittedName>
</protein>
<dbReference type="Proteomes" id="UP000316958">
    <property type="component" value="Unassembled WGS sequence"/>
</dbReference>
<dbReference type="InterPro" id="IPR011049">
    <property type="entry name" value="Serralysin-like_metalloprot_C"/>
</dbReference>
<evidence type="ECO:0000256" key="1">
    <source>
        <dbReference type="ARBA" id="ARBA00004613"/>
    </source>
</evidence>
<name>A0A552G1L0_MICAE</name>
<evidence type="ECO:0000313" key="3">
    <source>
        <dbReference type="EMBL" id="TRU52862.1"/>
    </source>
</evidence>
<gene>
    <name evidence="3" type="ORF">EWV57_04760</name>
</gene>
<feature type="non-terminal residue" evidence="3">
    <location>
        <position position="202"/>
    </location>
</feature>
<dbReference type="PANTHER" id="PTHR38340">
    <property type="entry name" value="S-LAYER PROTEIN"/>
    <property type="match status" value="1"/>
</dbReference>
<evidence type="ECO:0000313" key="4">
    <source>
        <dbReference type="Proteomes" id="UP000316958"/>
    </source>
</evidence>
<dbReference type="InterPro" id="IPR050557">
    <property type="entry name" value="RTX_toxin/Mannuronan_C5-epim"/>
</dbReference>
<keyword evidence="2" id="KW-0964">Secreted</keyword>
<evidence type="ECO:0000256" key="2">
    <source>
        <dbReference type="ARBA" id="ARBA00022525"/>
    </source>
</evidence>
<reference evidence="3 4" key="1">
    <citation type="submission" date="2019-01" db="EMBL/GenBank/DDBJ databases">
        <title>Coherence of Microcystis species and biogeography revealed through population genomics.</title>
        <authorList>
            <person name="Perez-Carrascal O.M."/>
            <person name="Terrat Y."/>
            <person name="Giani A."/>
            <person name="Fortin N."/>
            <person name="Tromas N."/>
            <person name="Shapiro B.J."/>
        </authorList>
    </citation>
    <scope>NUCLEOTIDE SEQUENCE [LARGE SCALE GENOMIC DNA]</scope>
    <source>
        <strain evidence="3">Ma_QC_Ch_20071001_S25D</strain>
    </source>
</reference>
<comment type="subcellular location">
    <subcellularLocation>
        <location evidence="1">Secreted</location>
    </subcellularLocation>
</comment>
<dbReference type="GO" id="GO:0005576">
    <property type="term" value="C:extracellular region"/>
    <property type="evidence" value="ECO:0007669"/>
    <property type="project" value="UniProtKB-SubCell"/>
</dbReference>
<accession>A0A552G1L0</accession>
<dbReference type="Pfam" id="PF00353">
    <property type="entry name" value="HemolysinCabind"/>
    <property type="match status" value="2"/>
</dbReference>
<dbReference type="PRINTS" id="PR00313">
    <property type="entry name" value="CABNDNGRPT"/>
</dbReference>
<dbReference type="PANTHER" id="PTHR38340:SF1">
    <property type="entry name" value="S-LAYER PROTEIN"/>
    <property type="match status" value="1"/>
</dbReference>
<dbReference type="Gene3D" id="2.150.10.10">
    <property type="entry name" value="Serralysin-like metalloprotease, C-terminal"/>
    <property type="match status" value="2"/>
</dbReference>
<organism evidence="3 4">
    <name type="scientific">Microcystis aeruginosa Ma_QC_Ch_20071001_S25D</name>
    <dbReference type="NCBI Taxonomy" id="2486250"/>
    <lineage>
        <taxon>Bacteria</taxon>
        <taxon>Bacillati</taxon>
        <taxon>Cyanobacteriota</taxon>
        <taxon>Cyanophyceae</taxon>
        <taxon>Oscillatoriophycideae</taxon>
        <taxon>Chroococcales</taxon>
        <taxon>Microcystaceae</taxon>
        <taxon>Microcystis</taxon>
    </lineage>
</organism>
<proteinExistence type="predicted"/>